<dbReference type="Proteomes" id="UP000650524">
    <property type="component" value="Unassembled WGS sequence"/>
</dbReference>
<feature type="domain" description="Sigma-54 factor interaction" evidence="4">
    <location>
        <begin position="144"/>
        <end position="369"/>
    </location>
</feature>
<dbReference type="Gene3D" id="1.10.8.60">
    <property type="match status" value="1"/>
</dbReference>
<dbReference type="InterPro" id="IPR001789">
    <property type="entry name" value="Sig_transdc_resp-reg_receiver"/>
</dbReference>
<evidence type="ECO:0000313" key="6">
    <source>
        <dbReference type="EMBL" id="MBC8176576.1"/>
    </source>
</evidence>
<dbReference type="SMART" id="SM00448">
    <property type="entry name" value="REC"/>
    <property type="match status" value="1"/>
</dbReference>
<evidence type="ECO:0000259" key="4">
    <source>
        <dbReference type="PROSITE" id="PS50045"/>
    </source>
</evidence>
<evidence type="ECO:0000313" key="7">
    <source>
        <dbReference type="Proteomes" id="UP000650524"/>
    </source>
</evidence>
<dbReference type="Pfam" id="PF00158">
    <property type="entry name" value="Sigma54_activat"/>
    <property type="match status" value="1"/>
</dbReference>
<dbReference type="Pfam" id="PF00072">
    <property type="entry name" value="Response_reg"/>
    <property type="match status" value="1"/>
</dbReference>
<protein>
    <submittedName>
        <fullName evidence="6">Sigma-54-dependent Fis family transcriptional regulator</fullName>
    </submittedName>
</protein>
<dbReference type="PROSITE" id="PS50110">
    <property type="entry name" value="RESPONSE_REGULATORY"/>
    <property type="match status" value="1"/>
</dbReference>
<dbReference type="SUPFAM" id="SSF52172">
    <property type="entry name" value="CheY-like"/>
    <property type="match status" value="1"/>
</dbReference>
<dbReference type="SUPFAM" id="SSF52540">
    <property type="entry name" value="P-loop containing nucleoside triphosphate hydrolases"/>
    <property type="match status" value="1"/>
</dbReference>
<feature type="domain" description="Response regulatory" evidence="5">
    <location>
        <begin position="5"/>
        <end position="119"/>
    </location>
</feature>
<accession>A0A8J6MYQ9</accession>
<evidence type="ECO:0000259" key="5">
    <source>
        <dbReference type="PROSITE" id="PS50110"/>
    </source>
</evidence>
<dbReference type="Gene3D" id="3.40.50.2300">
    <property type="match status" value="1"/>
</dbReference>
<dbReference type="InterPro" id="IPR002078">
    <property type="entry name" value="Sigma_54_int"/>
</dbReference>
<dbReference type="InterPro" id="IPR025943">
    <property type="entry name" value="Sigma_54_int_dom_ATP-bd_2"/>
</dbReference>
<feature type="modified residue" description="4-aspartylphosphate" evidence="3">
    <location>
        <position position="54"/>
    </location>
</feature>
<dbReference type="InterPro" id="IPR027417">
    <property type="entry name" value="P-loop_NTPase"/>
</dbReference>
<dbReference type="PROSITE" id="PS00676">
    <property type="entry name" value="SIGMA54_INTERACT_2"/>
    <property type="match status" value="1"/>
</dbReference>
<dbReference type="AlphaFoldDB" id="A0A8J6MYQ9"/>
<dbReference type="InterPro" id="IPR003593">
    <property type="entry name" value="AAA+_ATPase"/>
</dbReference>
<keyword evidence="3" id="KW-0597">Phosphoprotein</keyword>
<comment type="caution">
    <text evidence="6">The sequence shown here is derived from an EMBL/GenBank/DDBJ whole genome shotgun (WGS) entry which is preliminary data.</text>
</comment>
<name>A0A8J6MYQ9_9DELT</name>
<dbReference type="GO" id="GO:0006355">
    <property type="term" value="P:regulation of DNA-templated transcription"/>
    <property type="evidence" value="ECO:0007669"/>
    <property type="project" value="InterPro"/>
</dbReference>
<gene>
    <name evidence="6" type="ORF">H8E19_04150</name>
</gene>
<keyword evidence="2" id="KW-0067">ATP-binding</keyword>
<dbReference type="FunFam" id="3.40.50.300:FF:000006">
    <property type="entry name" value="DNA-binding transcriptional regulator NtrC"/>
    <property type="match status" value="1"/>
</dbReference>
<keyword evidence="1" id="KW-0547">Nucleotide-binding</keyword>
<proteinExistence type="predicted"/>
<dbReference type="SMART" id="SM00382">
    <property type="entry name" value="AAA"/>
    <property type="match status" value="1"/>
</dbReference>
<dbReference type="EMBL" id="JACNJD010000145">
    <property type="protein sequence ID" value="MBC8176576.1"/>
    <property type="molecule type" value="Genomic_DNA"/>
</dbReference>
<dbReference type="Gene3D" id="3.40.50.300">
    <property type="entry name" value="P-loop containing nucleotide triphosphate hydrolases"/>
    <property type="match status" value="1"/>
</dbReference>
<dbReference type="PANTHER" id="PTHR32071">
    <property type="entry name" value="TRANSCRIPTIONAL REGULATORY PROTEIN"/>
    <property type="match status" value="1"/>
</dbReference>
<dbReference type="CDD" id="cd00009">
    <property type="entry name" value="AAA"/>
    <property type="match status" value="1"/>
</dbReference>
<organism evidence="6 7">
    <name type="scientific">Candidatus Desulfacyla euxinica</name>
    <dbReference type="NCBI Taxonomy" id="2841693"/>
    <lineage>
        <taxon>Bacteria</taxon>
        <taxon>Deltaproteobacteria</taxon>
        <taxon>Candidatus Desulfacyla</taxon>
    </lineage>
</organism>
<evidence type="ECO:0000256" key="3">
    <source>
        <dbReference type="PROSITE-ProRule" id="PRU00169"/>
    </source>
</evidence>
<dbReference type="InterPro" id="IPR058031">
    <property type="entry name" value="AAA_lid_NorR"/>
</dbReference>
<dbReference type="PANTHER" id="PTHR32071:SF113">
    <property type="entry name" value="ALGINATE BIOSYNTHESIS TRANSCRIPTIONAL REGULATORY PROTEIN ALGB"/>
    <property type="match status" value="1"/>
</dbReference>
<sequence length="369" mass="41811">MSDGRILAIDDESNIRHLIKSEFSLEGFEVITARSGEEGLRIFDDQKFDVVLLDMKLPRLNGMEVLKKLKQRVSTTEVIMITGHGDIRSAVESMKFGARDYVTKPFILSELLGLVKRAVKNNQELIDPFKKSNRMRTEVDGGSIQCPSKAMQEVYGLVRRVAATDKAVLIEGETGVGKDVLAVQIHFNSARKNGPFITLDCGLINQSLAESELYGHKKGAFSGATESKMGLVEKSNKGTLFLDEIGNIDVGLQKKFLRFLETKCFRRVGEIRESQVDTRIILATNMDLQDALRKGTLRKDLFYRMDTMYISIPPLRDRREDIEPLAKHFLVVDCDKRLRKKISTETIRILTEYPWPGNIRELRSIINKA</sequence>
<feature type="non-terminal residue" evidence="6">
    <location>
        <position position="369"/>
    </location>
</feature>
<evidence type="ECO:0000256" key="1">
    <source>
        <dbReference type="ARBA" id="ARBA00022741"/>
    </source>
</evidence>
<evidence type="ECO:0000256" key="2">
    <source>
        <dbReference type="ARBA" id="ARBA00022840"/>
    </source>
</evidence>
<dbReference type="PROSITE" id="PS00675">
    <property type="entry name" value="SIGMA54_INTERACT_1"/>
    <property type="match status" value="1"/>
</dbReference>
<reference evidence="6 7" key="1">
    <citation type="submission" date="2020-08" db="EMBL/GenBank/DDBJ databases">
        <title>Bridging the membrane lipid divide: bacteria of the FCB group superphylum have the potential to synthesize archaeal ether lipids.</title>
        <authorList>
            <person name="Villanueva L."/>
            <person name="Von Meijenfeldt F.A.B."/>
            <person name="Westbye A.B."/>
            <person name="Yadav S."/>
            <person name="Hopmans E.C."/>
            <person name="Dutilh B.E."/>
            <person name="Sinninghe Damste J.S."/>
        </authorList>
    </citation>
    <scope>NUCLEOTIDE SEQUENCE [LARGE SCALE GENOMIC DNA]</scope>
    <source>
        <strain evidence="6">NIOZ-UU27</strain>
    </source>
</reference>
<dbReference type="InterPro" id="IPR025662">
    <property type="entry name" value="Sigma_54_int_dom_ATP-bd_1"/>
</dbReference>
<dbReference type="PROSITE" id="PS50045">
    <property type="entry name" value="SIGMA54_INTERACT_4"/>
    <property type="match status" value="1"/>
</dbReference>
<dbReference type="InterPro" id="IPR011006">
    <property type="entry name" value="CheY-like_superfamily"/>
</dbReference>
<dbReference type="GO" id="GO:0000160">
    <property type="term" value="P:phosphorelay signal transduction system"/>
    <property type="evidence" value="ECO:0007669"/>
    <property type="project" value="InterPro"/>
</dbReference>
<dbReference type="Pfam" id="PF25601">
    <property type="entry name" value="AAA_lid_14"/>
    <property type="match status" value="1"/>
</dbReference>
<dbReference type="GO" id="GO:0005524">
    <property type="term" value="F:ATP binding"/>
    <property type="evidence" value="ECO:0007669"/>
    <property type="project" value="UniProtKB-KW"/>
</dbReference>